<evidence type="ECO:0008006" key="4">
    <source>
        <dbReference type="Google" id="ProtNLM"/>
    </source>
</evidence>
<feature type="chain" id="PRO_5011767375" description="Thioredoxin domain-containing protein" evidence="1">
    <location>
        <begin position="20"/>
        <end position="153"/>
    </location>
</feature>
<dbReference type="EMBL" id="FONH01000017">
    <property type="protein sequence ID" value="SFF42037.1"/>
    <property type="molecule type" value="Genomic_DNA"/>
</dbReference>
<keyword evidence="1" id="KW-0732">Signal</keyword>
<dbReference type="AlphaFoldDB" id="A0A1I2ILW5"/>
<proteinExistence type="predicted"/>
<dbReference type="SUPFAM" id="SSF52833">
    <property type="entry name" value="Thioredoxin-like"/>
    <property type="match status" value="1"/>
</dbReference>
<reference evidence="3" key="1">
    <citation type="submission" date="2016-10" db="EMBL/GenBank/DDBJ databases">
        <authorList>
            <person name="Varghese N."/>
            <person name="Submissions S."/>
        </authorList>
    </citation>
    <scope>NUCLEOTIDE SEQUENCE [LARGE SCALE GENOMIC DNA]</scope>
    <source>
        <strain evidence="3">UNC178MFTsu3.1</strain>
    </source>
</reference>
<dbReference type="InterPro" id="IPR036249">
    <property type="entry name" value="Thioredoxin-like_sf"/>
</dbReference>
<gene>
    <name evidence="2" type="ORF">SAMN02799615_03493</name>
</gene>
<accession>A0A1I2ILW5</accession>
<organism evidence="2 3">
    <name type="scientific">Dyella marensis</name>
    <dbReference type="NCBI Taxonomy" id="500610"/>
    <lineage>
        <taxon>Bacteria</taxon>
        <taxon>Pseudomonadati</taxon>
        <taxon>Pseudomonadota</taxon>
        <taxon>Gammaproteobacteria</taxon>
        <taxon>Lysobacterales</taxon>
        <taxon>Rhodanobacteraceae</taxon>
        <taxon>Dyella</taxon>
    </lineage>
</organism>
<name>A0A1I2ILW5_9GAMM</name>
<protein>
    <recommendedName>
        <fullName evidence="4">Thioredoxin domain-containing protein</fullName>
    </recommendedName>
</protein>
<feature type="signal peptide" evidence="1">
    <location>
        <begin position="1"/>
        <end position="19"/>
    </location>
</feature>
<evidence type="ECO:0000313" key="3">
    <source>
        <dbReference type="Proteomes" id="UP000199477"/>
    </source>
</evidence>
<dbReference type="STRING" id="500610.SAMN02799615_03493"/>
<evidence type="ECO:0000256" key="1">
    <source>
        <dbReference type="SAM" id="SignalP"/>
    </source>
</evidence>
<dbReference type="RefSeq" id="WP_231504114.1">
    <property type="nucleotide sequence ID" value="NZ_FONH01000017.1"/>
</dbReference>
<dbReference type="Gene3D" id="3.40.30.10">
    <property type="entry name" value="Glutaredoxin"/>
    <property type="match status" value="1"/>
</dbReference>
<keyword evidence="3" id="KW-1185">Reference proteome</keyword>
<sequence length="153" mass="16340">MIRRALLAVPLMLPLAAQAGAPVALKAEDVPGLLKPPAHGVRVLALWGLDCAYCESNLQALMKLQRAHPREIELIAVATDSVQQSVALEQRLHAAGVDTLPSRAYADATPERINYLIDPDWGGELPRTLIIRADGSRSGISGQLTPAKLATIP</sequence>
<evidence type="ECO:0000313" key="2">
    <source>
        <dbReference type="EMBL" id="SFF42037.1"/>
    </source>
</evidence>
<dbReference type="Proteomes" id="UP000199477">
    <property type="component" value="Unassembled WGS sequence"/>
</dbReference>